<proteinExistence type="predicted"/>
<dbReference type="AlphaFoldDB" id="A0A9P7BYN2"/>
<dbReference type="EMBL" id="JAANIT010010888">
    <property type="protein sequence ID" value="KAG1523853.1"/>
    <property type="molecule type" value="Genomic_DNA"/>
</dbReference>
<evidence type="ECO:0000313" key="2">
    <source>
        <dbReference type="Proteomes" id="UP000717996"/>
    </source>
</evidence>
<reference evidence="1" key="1">
    <citation type="journal article" date="2020" name="Microb. Genom.">
        <title>Genetic diversity of clinical and environmental Mucorales isolates obtained from an investigation of mucormycosis cases among solid organ transplant recipients.</title>
        <authorList>
            <person name="Nguyen M.H."/>
            <person name="Kaul D."/>
            <person name="Muto C."/>
            <person name="Cheng S.J."/>
            <person name="Richter R.A."/>
            <person name="Bruno V.M."/>
            <person name="Liu G."/>
            <person name="Beyhan S."/>
            <person name="Sundermann A.J."/>
            <person name="Mounaud S."/>
            <person name="Pasculle A.W."/>
            <person name="Nierman W.C."/>
            <person name="Driscoll E."/>
            <person name="Cumbie R."/>
            <person name="Clancy C.J."/>
            <person name="Dupont C.L."/>
        </authorList>
    </citation>
    <scope>NUCLEOTIDE SEQUENCE</scope>
    <source>
        <strain evidence="1">GL16</strain>
    </source>
</reference>
<sequence length="97" mass="10451">MIGVATRRALQAEQQRLGWAKTDGRAGQRILRALQNTPATAPVPTRFTLPSNYSAVQSPAIRSRSTVQQIQGVRSGQYQGLDAWLVETAEASAAIST</sequence>
<dbReference type="Proteomes" id="UP000717996">
    <property type="component" value="Unassembled WGS sequence"/>
</dbReference>
<comment type="caution">
    <text evidence="1">The sequence shown here is derived from an EMBL/GenBank/DDBJ whole genome shotgun (WGS) entry which is preliminary data.</text>
</comment>
<organism evidence="1 2">
    <name type="scientific">Rhizopus oryzae</name>
    <name type="common">Mucormycosis agent</name>
    <name type="synonym">Rhizopus arrhizus var. delemar</name>
    <dbReference type="NCBI Taxonomy" id="64495"/>
    <lineage>
        <taxon>Eukaryota</taxon>
        <taxon>Fungi</taxon>
        <taxon>Fungi incertae sedis</taxon>
        <taxon>Mucoromycota</taxon>
        <taxon>Mucoromycotina</taxon>
        <taxon>Mucoromycetes</taxon>
        <taxon>Mucorales</taxon>
        <taxon>Mucorineae</taxon>
        <taxon>Rhizopodaceae</taxon>
        <taxon>Rhizopus</taxon>
    </lineage>
</organism>
<accession>A0A9P7BYN2</accession>
<name>A0A9P7BYN2_RHIOR</name>
<gene>
    <name evidence="1" type="ORF">G6F51_014483</name>
</gene>
<evidence type="ECO:0000313" key="1">
    <source>
        <dbReference type="EMBL" id="KAG1523853.1"/>
    </source>
</evidence>
<protein>
    <submittedName>
        <fullName evidence="1">Uncharacterized protein</fullName>
    </submittedName>
</protein>